<keyword evidence="2" id="KW-1185">Reference proteome</keyword>
<sequence length="226" mass="24423">MSSVDMRGRGDLLEGELAALEDGLMALPPYLEPLDIVSLDGFLCGVLLSPHPVIPAQWLPAVFDWNFGESGVEVFDDGHPDWGRSRAPILAALVLRRYAAIDVALSGEGWFSPIVAVPVDARGVPVSRGKPAIQEALGSWVLGFEHAQDLFPGLGDLRAPGLPDLMACLLRHLPEQTEEELACTKALDQEHPLVTLDEAIEDLVETVVAIAQLSRGARKTVEYPHP</sequence>
<dbReference type="InterPro" id="IPR036255">
    <property type="entry name" value="YgfB-like_sf"/>
</dbReference>
<protein>
    <submittedName>
        <fullName evidence="1">Uncharacterized protein family (UPF0149)</fullName>
    </submittedName>
</protein>
<gene>
    <name evidence="1" type="ORF">LepocDRAFT_00004590</name>
</gene>
<organism evidence="1 2">
    <name type="scientific">Leptothrix ochracea L12</name>
    <dbReference type="NCBI Taxonomy" id="735332"/>
    <lineage>
        <taxon>Bacteria</taxon>
        <taxon>Pseudomonadati</taxon>
        <taxon>Pseudomonadota</taxon>
        <taxon>Betaproteobacteria</taxon>
        <taxon>Burkholderiales</taxon>
        <taxon>Sphaerotilaceae</taxon>
        <taxon>Leptothrix</taxon>
    </lineage>
</organism>
<dbReference type="GeneID" id="92352048"/>
<dbReference type="EMBL" id="JH660670">
    <property type="protein sequence ID" value="EIM31718.1"/>
    <property type="molecule type" value="Genomic_DNA"/>
</dbReference>
<dbReference type="InterPro" id="IPR011978">
    <property type="entry name" value="YgfB-like"/>
</dbReference>
<dbReference type="Pfam" id="PF03695">
    <property type="entry name" value="UPF0149"/>
    <property type="match status" value="1"/>
</dbReference>
<dbReference type="NCBIfam" id="TIGR02292">
    <property type="entry name" value="ygfB_yecA"/>
    <property type="match status" value="1"/>
</dbReference>
<dbReference type="RefSeq" id="WP_009453210.1">
    <property type="nucleotide sequence ID" value="NZ_JH660670.1"/>
</dbReference>
<dbReference type="OrthoDB" id="570299at2"/>
<dbReference type="SUPFAM" id="SSF101327">
    <property type="entry name" value="YgfB-like"/>
    <property type="match status" value="1"/>
</dbReference>
<evidence type="ECO:0000313" key="2">
    <source>
        <dbReference type="Proteomes" id="UP000053899"/>
    </source>
</evidence>
<proteinExistence type="predicted"/>
<reference evidence="1 2" key="1">
    <citation type="submission" date="2012-04" db="EMBL/GenBank/DDBJ databases">
        <title>Improved High-Quality Draft sequence of Leptothrix ochracea L12.</title>
        <authorList>
            <consortium name="US DOE Joint Genome Institute"/>
            <person name="Lucas S."/>
            <person name="Han J."/>
            <person name="Lapidus A."/>
            <person name="Cheng J.-F."/>
            <person name="Goodwin L."/>
            <person name="Pitluck S."/>
            <person name="Peters L."/>
            <person name="Zeytun A."/>
            <person name="Detter J.C."/>
            <person name="Han C."/>
            <person name="Tapia R."/>
            <person name="Land M."/>
            <person name="Hauser L."/>
            <person name="Kyrpides N."/>
            <person name="Ivanova N."/>
            <person name="Pagani I."/>
            <person name="Stepanauskas R."/>
            <person name="Masland D."/>
            <person name="Poulton N."/>
            <person name="Emerson D."/>
            <person name="Fleming E."/>
            <person name="Woyke T."/>
        </authorList>
    </citation>
    <scope>NUCLEOTIDE SEQUENCE [LARGE SCALE GENOMIC DNA]</scope>
    <source>
        <strain evidence="1 2">L12</strain>
    </source>
</reference>
<dbReference type="Proteomes" id="UP000053899">
    <property type="component" value="Unassembled WGS sequence"/>
</dbReference>
<accession>I4Z676</accession>
<evidence type="ECO:0000313" key="1">
    <source>
        <dbReference type="EMBL" id="EIM31718.1"/>
    </source>
</evidence>
<name>I4Z676_9BURK</name>
<dbReference type="HOGENOM" id="CLU_105092_0_0_4"/>
<dbReference type="AlphaFoldDB" id="I4Z676"/>